<proteinExistence type="predicted"/>
<evidence type="ECO:0000256" key="1">
    <source>
        <dbReference type="SAM" id="Phobius"/>
    </source>
</evidence>
<gene>
    <name evidence="2" type="ORF">H0A72_21040</name>
</gene>
<name>A0A853G0C1_9BURK</name>
<dbReference type="Proteomes" id="UP000559809">
    <property type="component" value="Unassembled WGS sequence"/>
</dbReference>
<comment type="caution">
    <text evidence="2">The sequence shown here is derived from an EMBL/GenBank/DDBJ whole genome shotgun (WGS) entry which is preliminary data.</text>
</comment>
<dbReference type="RefSeq" id="WP_180158478.1">
    <property type="nucleotide sequence ID" value="NZ_JACCEM010000016.1"/>
</dbReference>
<reference evidence="2 3" key="1">
    <citation type="submission" date="2020-07" db="EMBL/GenBank/DDBJ databases">
        <title>Taxonomic revisions and descriptions of new bacterial species based on genomic comparisons in the high-G+C-content subgroup of the family Alcaligenaceae.</title>
        <authorList>
            <person name="Szabo A."/>
            <person name="Felfoldi T."/>
        </authorList>
    </citation>
    <scope>NUCLEOTIDE SEQUENCE [LARGE SCALE GENOMIC DNA]</scope>
    <source>
        <strain evidence="2 3">LMG 24012</strain>
    </source>
</reference>
<organism evidence="2 3">
    <name type="scientific">Parapusillimonas granuli</name>
    <dbReference type="NCBI Taxonomy" id="380911"/>
    <lineage>
        <taxon>Bacteria</taxon>
        <taxon>Pseudomonadati</taxon>
        <taxon>Pseudomonadota</taxon>
        <taxon>Betaproteobacteria</taxon>
        <taxon>Burkholderiales</taxon>
        <taxon>Alcaligenaceae</taxon>
        <taxon>Parapusillimonas</taxon>
    </lineage>
</organism>
<feature type="transmembrane region" description="Helical" evidence="1">
    <location>
        <begin position="6"/>
        <end position="24"/>
    </location>
</feature>
<evidence type="ECO:0000313" key="3">
    <source>
        <dbReference type="Proteomes" id="UP000559809"/>
    </source>
</evidence>
<keyword evidence="3" id="KW-1185">Reference proteome</keyword>
<sequence length="159" mass="17515">MISYIHVPVLAICFFTLLFMRRWWQCIDRLGFTREVGRRAPSLVQGDILAATFAILPFLIAAVDWSGVVLPGQSVPTSSWMAVLLSLSCLGGCVFVLRDSDRRFAGSWAGTRESALRTVAALRIIDAAELAHALGVLQQHEGRDTGGRTIEVNAQEMRK</sequence>
<dbReference type="EMBL" id="JACCEM010000016">
    <property type="protein sequence ID" value="NYT51805.1"/>
    <property type="molecule type" value="Genomic_DNA"/>
</dbReference>
<keyword evidence="1" id="KW-0812">Transmembrane</keyword>
<protein>
    <submittedName>
        <fullName evidence="2">Uncharacterized protein</fullName>
    </submittedName>
</protein>
<feature type="transmembrane region" description="Helical" evidence="1">
    <location>
        <begin position="80"/>
        <end position="97"/>
    </location>
</feature>
<keyword evidence="1" id="KW-1133">Transmembrane helix</keyword>
<dbReference type="AlphaFoldDB" id="A0A853G0C1"/>
<accession>A0A853G0C1</accession>
<keyword evidence="1" id="KW-0472">Membrane</keyword>
<evidence type="ECO:0000313" key="2">
    <source>
        <dbReference type="EMBL" id="NYT51805.1"/>
    </source>
</evidence>
<feature type="transmembrane region" description="Helical" evidence="1">
    <location>
        <begin position="48"/>
        <end position="68"/>
    </location>
</feature>